<dbReference type="EMBL" id="JAHQIW010006985">
    <property type="protein sequence ID" value="KAJ1371478.1"/>
    <property type="molecule type" value="Genomic_DNA"/>
</dbReference>
<dbReference type="AlphaFoldDB" id="A0AAD5R8L4"/>
<proteinExistence type="predicted"/>
<evidence type="ECO:0000313" key="1">
    <source>
        <dbReference type="EMBL" id="KAJ1371478.1"/>
    </source>
</evidence>
<accession>A0AAD5R8L4</accession>
<organism evidence="1 2">
    <name type="scientific">Parelaphostrongylus tenuis</name>
    <name type="common">Meningeal worm</name>
    <dbReference type="NCBI Taxonomy" id="148309"/>
    <lineage>
        <taxon>Eukaryota</taxon>
        <taxon>Metazoa</taxon>
        <taxon>Ecdysozoa</taxon>
        <taxon>Nematoda</taxon>
        <taxon>Chromadorea</taxon>
        <taxon>Rhabditida</taxon>
        <taxon>Rhabditina</taxon>
        <taxon>Rhabditomorpha</taxon>
        <taxon>Strongyloidea</taxon>
        <taxon>Metastrongylidae</taxon>
        <taxon>Parelaphostrongylus</taxon>
    </lineage>
</organism>
<name>A0AAD5R8L4_PARTN</name>
<reference evidence="1" key="1">
    <citation type="submission" date="2021-06" db="EMBL/GenBank/DDBJ databases">
        <title>Parelaphostrongylus tenuis whole genome reference sequence.</title>
        <authorList>
            <person name="Garwood T.J."/>
            <person name="Larsen P.A."/>
            <person name="Fountain-Jones N.M."/>
            <person name="Garbe J.R."/>
            <person name="Macchietto M.G."/>
            <person name="Kania S.A."/>
            <person name="Gerhold R.W."/>
            <person name="Richards J.E."/>
            <person name="Wolf T.M."/>
        </authorList>
    </citation>
    <scope>NUCLEOTIDE SEQUENCE</scope>
    <source>
        <strain evidence="1">MNPRO001-30</strain>
        <tissue evidence="1">Meninges</tissue>
    </source>
</reference>
<protein>
    <submittedName>
        <fullName evidence="1">Uncharacterized protein</fullName>
    </submittedName>
</protein>
<keyword evidence="2" id="KW-1185">Reference proteome</keyword>
<gene>
    <name evidence="1" type="ORF">KIN20_033439</name>
</gene>
<dbReference type="Proteomes" id="UP001196413">
    <property type="component" value="Unassembled WGS sequence"/>
</dbReference>
<evidence type="ECO:0000313" key="2">
    <source>
        <dbReference type="Proteomes" id="UP001196413"/>
    </source>
</evidence>
<sequence length="66" mass="7394">MGLSQRAAVVKINEVKEETTKSKSAAGLRFQRFNAGDLEHEEKGCQLESFDEVEEACQDIFDSKSK</sequence>
<comment type="caution">
    <text evidence="1">The sequence shown here is derived from an EMBL/GenBank/DDBJ whole genome shotgun (WGS) entry which is preliminary data.</text>
</comment>